<dbReference type="GO" id="GO:0045892">
    <property type="term" value="P:negative regulation of DNA-templated transcription"/>
    <property type="evidence" value="ECO:0007669"/>
    <property type="project" value="InterPro"/>
</dbReference>
<dbReference type="SUPFAM" id="SSF46785">
    <property type="entry name" value="Winged helix' DNA-binding domain"/>
    <property type="match status" value="1"/>
</dbReference>
<comment type="caution">
    <text evidence="2">The sequence shown here is derived from an EMBL/GenBank/DDBJ whole genome shotgun (WGS) entry which is preliminary data.</text>
</comment>
<evidence type="ECO:0000313" key="2">
    <source>
        <dbReference type="EMBL" id="MBB5201059.1"/>
    </source>
</evidence>
<sequence length="187" mass="21141">MKHRIAYSNLPQLFLKARERLMSHFRPILNHFGVTEQQWRILRLLDEYGQLEPRELCEMTQILSSSMAGVLARMEEVDLICRNRIVDDRRRVLVQLAPSGDQLIREIAPLIDLQYKFIEQAFGKPVMADLLNAFEGFIAAEPEVVLHVPLSPGPVVLQTSKAGKAAKAIPLARSDASSARNRKASKQ</sequence>
<protein>
    <submittedName>
        <fullName evidence="2">Homoprotocatechuate degradation regulator HpaR</fullName>
    </submittedName>
</protein>
<dbReference type="Proteomes" id="UP000571084">
    <property type="component" value="Unassembled WGS sequence"/>
</dbReference>
<dbReference type="GO" id="GO:0003700">
    <property type="term" value="F:DNA-binding transcription factor activity"/>
    <property type="evidence" value="ECO:0007669"/>
    <property type="project" value="InterPro"/>
</dbReference>
<gene>
    <name evidence="2" type="ORF">HNR39_002908</name>
</gene>
<dbReference type="PROSITE" id="PS50995">
    <property type="entry name" value="HTH_MARR_2"/>
    <property type="match status" value="1"/>
</dbReference>
<organism evidence="2 3">
    <name type="scientific">Glaciimonas immobilis</name>
    <dbReference type="NCBI Taxonomy" id="728004"/>
    <lineage>
        <taxon>Bacteria</taxon>
        <taxon>Pseudomonadati</taxon>
        <taxon>Pseudomonadota</taxon>
        <taxon>Betaproteobacteria</taxon>
        <taxon>Burkholderiales</taxon>
        <taxon>Oxalobacteraceae</taxon>
        <taxon>Glaciimonas</taxon>
    </lineage>
</organism>
<dbReference type="GO" id="GO:0006950">
    <property type="term" value="P:response to stress"/>
    <property type="evidence" value="ECO:0007669"/>
    <property type="project" value="TreeGrafter"/>
</dbReference>
<dbReference type="PANTHER" id="PTHR33164:SF13">
    <property type="entry name" value="4-HYDROXYPHENYLACETATE CATABOLISM PROTEIN"/>
    <property type="match status" value="1"/>
</dbReference>
<dbReference type="InterPro" id="IPR000835">
    <property type="entry name" value="HTH_MarR-typ"/>
</dbReference>
<evidence type="ECO:0000313" key="3">
    <source>
        <dbReference type="Proteomes" id="UP000571084"/>
    </source>
</evidence>
<dbReference type="InterPro" id="IPR036390">
    <property type="entry name" value="WH_DNA-bd_sf"/>
</dbReference>
<proteinExistence type="predicted"/>
<dbReference type="RefSeq" id="WP_168056799.1">
    <property type="nucleotide sequence ID" value="NZ_JAAOZT010000012.1"/>
</dbReference>
<dbReference type="AlphaFoldDB" id="A0A840RXB9"/>
<feature type="domain" description="HTH marR-type" evidence="1">
    <location>
        <begin position="7"/>
        <end position="139"/>
    </location>
</feature>
<name>A0A840RXB9_9BURK</name>
<reference evidence="2 3" key="1">
    <citation type="submission" date="2020-08" db="EMBL/GenBank/DDBJ databases">
        <title>Genomic Encyclopedia of Type Strains, Phase IV (KMG-IV): sequencing the most valuable type-strain genomes for metagenomic binning, comparative biology and taxonomic classification.</title>
        <authorList>
            <person name="Goeker M."/>
        </authorList>
    </citation>
    <scope>NUCLEOTIDE SEQUENCE [LARGE SCALE GENOMIC DNA]</scope>
    <source>
        <strain evidence="2 3">DSM 23240</strain>
    </source>
</reference>
<dbReference type="NCBIfam" id="TIGR02337">
    <property type="entry name" value="HpaR"/>
    <property type="match status" value="1"/>
</dbReference>
<dbReference type="SMART" id="SM00347">
    <property type="entry name" value="HTH_MARR"/>
    <property type="match status" value="1"/>
</dbReference>
<dbReference type="GO" id="GO:0003677">
    <property type="term" value="F:DNA binding"/>
    <property type="evidence" value="ECO:0007669"/>
    <property type="project" value="InterPro"/>
</dbReference>
<dbReference type="EMBL" id="JACHHQ010000006">
    <property type="protein sequence ID" value="MBB5201059.1"/>
    <property type="molecule type" value="Genomic_DNA"/>
</dbReference>
<dbReference type="Pfam" id="PF01047">
    <property type="entry name" value="MarR"/>
    <property type="match status" value="1"/>
</dbReference>
<dbReference type="InterPro" id="IPR012712">
    <property type="entry name" value="HpaR/FarR"/>
</dbReference>
<dbReference type="InterPro" id="IPR039422">
    <property type="entry name" value="MarR/SlyA-like"/>
</dbReference>
<dbReference type="InterPro" id="IPR036388">
    <property type="entry name" value="WH-like_DNA-bd_sf"/>
</dbReference>
<dbReference type="PANTHER" id="PTHR33164">
    <property type="entry name" value="TRANSCRIPTIONAL REGULATOR, MARR FAMILY"/>
    <property type="match status" value="1"/>
</dbReference>
<keyword evidence="3" id="KW-1185">Reference proteome</keyword>
<evidence type="ECO:0000259" key="1">
    <source>
        <dbReference type="PROSITE" id="PS50995"/>
    </source>
</evidence>
<accession>A0A840RXB9</accession>
<dbReference type="Gene3D" id="1.10.10.10">
    <property type="entry name" value="Winged helix-like DNA-binding domain superfamily/Winged helix DNA-binding domain"/>
    <property type="match status" value="1"/>
</dbReference>